<dbReference type="PANTHER" id="PTHR13224:SF6">
    <property type="entry name" value="MEDIATOR OF RNA POLYMERASE II TRANSCRIPTION SUBUNIT 16"/>
    <property type="match status" value="1"/>
</dbReference>
<dbReference type="OrthoDB" id="10018574at2759"/>
<dbReference type="eggNOG" id="ENOG502QQ3H">
    <property type="taxonomic scope" value="Eukaryota"/>
</dbReference>
<keyword evidence="4" id="KW-0853">WD repeat</keyword>
<evidence type="ECO:0000256" key="2">
    <source>
        <dbReference type="ARBA" id="ARBA00006543"/>
    </source>
</evidence>
<dbReference type="InParanoid" id="B4MPT7"/>
<evidence type="ECO:0000313" key="15">
    <source>
        <dbReference type="EMBL" id="EDW74126.1"/>
    </source>
</evidence>
<dbReference type="Proteomes" id="UP000007798">
    <property type="component" value="Unassembled WGS sequence"/>
</dbReference>
<evidence type="ECO:0000259" key="12">
    <source>
        <dbReference type="Pfam" id="PF11635"/>
    </source>
</evidence>
<dbReference type="KEGG" id="dwi:6640260"/>
<keyword evidence="7 11" id="KW-0010">Activator</keyword>
<evidence type="ECO:0000256" key="1">
    <source>
        <dbReference type="ARBA" id="ARBA00004123"/>
    </source>
</evidence>
<dbReference type="OMA" id="IEHCSMT"/>
<dbReference type="EMBL" id="CH963849">
    <property type="protein sequence ID" value="EDW74126.1"/>
    <property type="molecule type" value="Genomic_DNA"/>
</dbReference>
<comment type="similarity">
    <text evidence="2 11">Belongs to the Mediator complex subunit 16 family.</text>
</comment>
<dbReference type="GO" id="GO:0016592">
    <property type="term" value="C:mediator complex"/>
    <property type="evidence" value="ECO:0007669"/>
    <property type="project" value="InterPro"/>
</dbReference>
<reference evidence="15 16" key="1">
    <citation type="journal article" date="2007" name="Nature">
        <title>Evolution of genes and genomes on the Drosophila phylogeny.</title>
        <authorList>
            <consortium name="Drosophila 12 Genomes Consortium"/>
            <person name="Clark A.G."/>
            <person name="Eisen M.B."/>
            <person name="Smith D.R."/>
            <person name="Bergman C.M."/>
            <person name="Oliver B."/>
            <person name="Markow T.A."/>
            <person name="Kaufman T.C."/>
            <person name="Kellis M."/>
            <person name="Gelbart W."/>
            <person name="Iyer V.N."/>
            <person name="Pollard D.A."/>
            <person name="Sackton T.B."/>
            <person name="Larracuente A.M."/>
            <person name="Singh N.D."/>
            <person name="Abad J.P."/>
            <person name="Abt D.N."/>
            <person name="Adryan B."/>
            <person name="Aguade M."/>
            <person name="Akashi H."/>
            <person name="Anderson W.W."/>
            <person name="Aquadro C.F."/>
            <person name="Ardell D.H."/>
            <person name="Arguello R."/>
            <person name="Artieri C.G."/>
            <person name="Barbash D.A."/>
            <person name="Barker D."/>
            <person name="Barsanti P."/>
            <person name="Batterham P."/>
            <person name="Batzoglou S."/>
            <person name="Begun D."/>
            <person name="Bhutkar A."/>
            <person name="Blanco E."/>
            <person name="Bosak S.A."/>
            <person name="Bradley R.K."/>
            <person name="Brand A.D."/>
            <person name="Brent M.R."/>
            <person name="Brooks A.N."/>
            <person name="Brown R.H."/>
            <person name="Butlin R.K."/>
            <person name="Caggese C."/>
            <person name="Calvi B.R."/>
            <person name="Bernardo de Carvalho A."/>
            <person name="Caspi A."/>
            <person name="Castrezana S."/>
            <person name="Celniker S.E."/>
            <person name="Chang J.L."/>
            <person name="Chapple C."/>
            <person name="Chatterji S."/>
            <person name="Chinwalla A."/>
            <person name="Civetta A."/>
            <person name="Clifton S.W."/>
            <person name="Comeron J.M."/>
            <person name="Costello J.C."/>
            <person name="Coyne J.A."/>
            <person name="Daub J."/>
            <person name="David R.G."/>
            <person name="Delcher A.L."/>
            <person name="Delehaunty K."/>
            <person name="Do C.B."/>
            <person name="Ebling H."/>
            <person name="Edwards K."/>
            <person name="Eickbush T."/>
            <person name="Evans J.D."/>
            <person name="Filipski A."/>
            <person name="Findeiss S."/>
            <person name="Freyhult E."/>
            <person name="Fulton L."/>
            <person name="Fulton R."/>
            <person name="Garcia A.C."/>
            <person name="Gardiner A."/>
            <person name="Garfield D.A."/>
            <person name="Garvin B.E."/>
            <person name="Gibson G."/>
            <person name="Gilbert D."/>
            <person name="Gnerre S."/>
            <person name="Godfrey J."/>
            <person name="Good R."/>
            <person name="Gotea V."/>
            <person name="Gravely B."/>
            <person name="Greenberg A.J."/>
            <person name="Griffiths-Jones S."/>
            <person name="Gross S."/>
            <person name="Guigo R."/>
            <person name="Gustafson E.A."/>
            <person name="Haerty W."/>
            <person name="Hahn M.W."/>
            <person name="Halligan D.L."/>
            <person name="Halpern A.L."/>
            <person name="Halter G.M."/>
            <person name="Han M.V."/>
            <person name="Heger A."/>
            <person name="Hillier L."/>
            <person name="Hinrichs A.S."/>
            <person name="Holmes I."/>
            <person name="Hoskins R.A."/>
            <person name="Hubisz M.J."/>
            <person name="Hultmark D."/>
            <person name="Huntley M.A."/>
            <person name="Jaffe D.B."/>
            <person name="Jagadeeshan S."/>
            <person name="Jeck W.R."/>
            <person name="Johnson J."/>
            <person name="Jones C.D."/>
            <person name="Jordan W.C."/>
            <person name="Karpen G.H."/>
            <person name="Kataoka E."/>
            <person name="Keightley P.D."/>
            <person name="Kheradpour P."/>
            <person name="Kirkness E.F."/>
            <person name="Koerich L.B."/>
            <person name="Kristiansen K."/>
            <person name="Kudrna D."/>
            <person name="Kulathinal R.J."/>
            <person name="Kumar S."/>
            <person name="Kwok R."/>
            <person name="Lander E."/>
            <person name="Langley C.H."/>
            <person name="Lapoint R."/>
            <person name="Lazzaro B.P."/>
            <person name="Lee S.J."/>
            <person name="Levesque L."/>
            <person name="Li R."/>
            <person name="Lin C.F."/>
            <person name="Lin M.F."/>
            <person name="Lindblad-Toh K."/>
            <person name="Llopart A."/>
            <person name="Long M."/>
            <person name="Low L."/>
            <person name="Lozovsky E."/>
            <person name="Lu J."/>
            <person name="Luo M."/>
            <person name="Machado C.A."/>
            <person name="Makalowski W."/>
            <person name="Marzo M."/>
            <person name="Matsuda M."/>
            <person name="Matzkin L."/>
            <person name="McAllister B."/>
            <person name="McBride C.S."/>
            <person name="McKernan B."/>
            <person name="McKernan K."/>
            <person name="Mendez-Lago M."/>
            <person name="Minx P."/>
            <person name="Mollenhauer M.U."/>
            <person name="Montooth K."/>
            <person name="Mount S.M."/>
            <person name="Mu X."/>
            <person name="Myers E."/>
            <person name="Negre B."/>
            <person name="Newfeld S."/>
            <person name="Nielsen R."/>
            <person name="Noor M.A."/>
            <person name="O'Grady P."/>
            <person name="Pachter L."/>
            <person name="Papaceit M."/>
            <person name="Parisi M.J."/>
            <person name="Parisi M."/>
            <person name="Parts L."/>
            <person name="Pedersen J.S."/>
            <person name="Pesole G."/>
            <person name="Phillippy A.M."/>
            <person name="Ponting C.P."/>
            <person name="Pop M."/>
            <person name="Porcelli D."/>
            <person name="Powell J.R."/>
            <person name="Prohaska S."/>
            <person name="Pruitt K."/>
            <person name="Puig M."/>
            <person name="Quesneville H."/>
            <person name="Ram K.R."/>
            <person name="Rand D."/>
            <person name="Rasmussen M.D."/>
            <person name="Reed L.K."/>
            <person name="Reenan R."/>
            <person name="Reily A."/>
            <person name="Remington K.A."/>
            <person name="Rieger T.T."/>
            <person name="Ritchie M.G."/>
            <person name="Robin C."/>
            <person name="Rogers Y.H."/>
            <person name="Rohde C."/>
            <person name="Rozas J."/>
            <person name="Rubenfield M.J."/>
            <person name="Ruiz A."/>
            <person name="Russo S."/>
            <person name="Salzberg S.L."/>
            <person name="Sanchez-Gracia A."/>
            <person name="Saranga D.J."/>
            <person name="Sato H."/>
            <person name="Schaeffer S.W."/>
            <person name="Schatz M.C."/>
            <person name="Schlenke T."/>
            <person name="Schwartz R."/>
            <person name="Segarra C."/>
            <person name="Singh R.S."/>
            <person name="Sirot L."/>
            <person name="Sirota M."/>
            <person name="Sisneros N.B."/>
            <person name="Smith C.D."/>
            <person name="Smith T.F."/>
            <person name="Spieth J."/>
            <person name="Stage D.E."/>
            <person name="Stark A."/>
            <person name="Stephan W."/>
            <person name="Strausberg R.L."/>
            <person name="Strempel S."/>
            <person name="Sturgill D."/>
            <person name="Sutton G."/>
            <person name="Sutton G.G."/>
            <person name="Tao W."/>
            <person name="Teichmann S."/>
            <person name="Tobari Y.N."/>
            <person name="Tomimura Y."/>
            <person name="Tsolas J.M."/>
            <person name="Valente V.L."/>
            <person name="Venter E."/>
            <person name="Venter J.C."/>
            <person name="Vicario S."/>
            <person name="Vieira F.G."/>
            <person name="Vilella A.J."/>
            <person name="Villasante A."/>
            <person name="Walenz B."/>
            <person name="Wang J."/>
            <person name="Wasserman M."/>
            <person name="Watts T."/>
            <person name="Wilson D."/>
            <person name="Wilson R.K."/>
            <person name="Wing R.A."/>
            <person name="Wolfner M.F."/>
            <person name="Wong A."/>
            <person name="Wong G.K."/>
            <person name="Wu C.I."/>
            <person name="Wu G."/>
            <person name="Yamamoto D."/>
            <person name="Yang H.P."/>
            <person name="Yang S.P."/>
            <person name="Yorke J.A."/>
            <person name="Yoshida K."/>
            <person name="Zdobnov E."/>
            <person name="Zhang P."/>
            <person name="Zhang Y."/>
            <person name="Zimin A.V."/>
            <person name="Baldwin J."/>
            <person name="Abdouelleil A."/>
            <person name="Abdulkadir J."/>
            <person name="Abebe A."/>
            <person name="Abera B."/>
            <person name="Abreu J."/>
            <person name="Acer S.C."/>
            <person name="Aftuck L."/>
            <person name="Alexander A."/>
            <person name="An P."/>
            <person name="Anderson E."/>
            <person name="Anderson S."/>
            <person name="Arachi H."/>
            <person name="Azer M."/>
            <person name="Bachantsang P."/>
            <person name="Barry A."/>
            <person name="Bayul T."/>
            <person name="Berlin A."/>
            <person name="Bessette D."/>
            <person name="Bloom T."/>
            <person name="Blye J."/>
            <person name="Boguslavskiy L."/>
            <person name="Bonnet C."/>
            <person name="Boukhgalter B."/>
            <person name="Bourzgui I."/>
            <person name="Brown A."/>
            <person name="Cahill P."/>
            <person name="Channer S."/>
            <person name="Cheshatsang Y."/>
            <person name="Chuda L."/>
            <person name="Citroen M."/>
            <person name="Collymore A."/>
            <person name="Cooke P."/>
            <person name="Costello M."/>
            <person name="D'Aco K."/>
            <person name="Daza R."/>
            <person name="De Haan G."/>
            <person name="DeGray S."/>
            <person name="DeMaso C."/>
            <person name="Dhargay N."/>
            <person name="Dooley K."/>
            <person name="Dooley E."/>
            <person name="Doricent M."/>
            <person name="Dorje P."/>
            <person name="Dorjee K."/>
            <person name="Dupes A."/>
            <person name="Elong R."/>
            <person name="Falk J."/>
            <person name="Farina A."/>
            <person name="Faro S."/>
            <person name="Ferguson D."/>
            <person name="Fisher S."/>
            <person name="Foley C.D."/>
            <person name="Franke A."/>
            <person name="Friedrich D."/>
            <person name="Gadbois L."/>
            <person name="Gearin G."/>
            <person name="Gearin C.R."/>
            <person name="Giannoukos G."/>
            <person name="Goode T."/>
            <person name="Graham J."/>
            <person name="Grandbois E."/>
            <person name="Grewal S."/>
            <person name="Gyaltsen K."/>
            <person name="Hafez N."/>
            <person name="Hagos B."/>
            <person name="Hall J."/>
            <person name="Henson C."/>
            <person name="Hollinger A."/>
            <person name="Honan T."/>
            <person name="Huard M.D."/>
            <person name="Hughes L."/>
            <person name="Hurhula B."/>
            <person name="Husby M.E."/>
            <person name="Kamat A."/>
            <person name="Kanga B."/>
            <person name="Kashin S."/>
            <person name="Khazanovich D."/>
            <person name="Kisner P."/>
            <person name="Lance K."/>
            <person name="Lara M."/>
            <person name="Lee W."/>
            <person name="Lennon N."/>
            <person name="Letendre F."/>
            <person name="LeVine R."/>
            <person name="Lipovsky A."/>
            <person name="Liu X."/>
            <person name="Liu J."/>
            <person name="Liu S."/>
            <person name="Lokyitsang T."/>
            <person name="Lokyitsang Y."/>
            <person name="Lubonja R."/>
            <person name="Lui A."/>
            <person name="MacDonald P."/>
            <person name="Magnisalis V."/>
            <person name="Maru K."/>
            <person name="Matthews C."/>
            <person name="McCusker W."/>
            <person name="McDonough S."/>
            <person name="Mehta T."/>
            <person name="Meldrim J."/>
            <person name="Meneus L."/>
            <person name="Mihai O."/>
            <person name="Mihalev A."/>
            <person name="Mihova T."/>
            <person name="Mittelman R."/>
            <person name="Mlenga V."/>
            <person name="Montmayeur A."/>
            <person name="Mulrain L."/>
            <person name="Navidi A."/>
            <person name="Naylor J."/>
            <person name="Negash T."/>
            <person name="Nguyen T."/>
            <person name="Nguyen N."/>
            <person name="Nicol R."/>
            <person name="Norbu C."/>
            <person name="Norbu N."/>
            <person name="Novod N."/>
            <person name="O'Neill B."/>
            <person name="Osman S."/>
            <person name="Markiewicz E."/>
            <person name="Oyono O.L."/>
            <person name="Patti C."/>
            <person name="Phunkhang P."/>
            <person name="Pierre F."/>
            <person name="Priest M."/>
            <person name="Raghuraman S."/>
            <person name="Rege F."/>
            <person name="Reyes R."/>
            <person name="Rise C."/>
            <person name="Rogov P."/>
            <person name="Ross K."/>
            <person name="Ryan E."/>
            <person name="Settipalli S."/>
            <person name="Shea T."/>
            <person name="Sherpa N."/>
            <person name="Shi L."/>
            <person name="Shih D."/>
            <person name="Sparrow T."/>
            <person name="Spaulding J."/>
            <person name="Stalker J."/>
            <person name="Stange-Thomann N."/>
            <person name="Stavropoulos S."/>
            <person name="Stone C."/>
            <person name="Strader C."/>
            <person name="Tesfaye S."/>
            <person name="Thomson T."/>
            <person name="Thoulutsang Y."/>
            <person name="Thoulutsang D."/>
            <person name="Topham K."/>
            <person name="Topping I."/>
            <person name="Tsamla T."/>
            <person name="Vassiliev H."/>
            <person name="Vo A."/>
            <person name="Wangchuk T."/>
            <person name="Wangdi T."/>
            <person name="Weiand M."/>
            <person name="Wilkinson J."/>
            <person name="Wilson A."/>
            <person name="Yadav S."/>
            <person name="Young G."/>
            <person name="Yu Q."/>
            <person name="Zembek L."/>
            <person name="Zhong D."/>
            <person name="Zimmer A."/>
            <person name="Zwirko Z."/>
            <person name="Jaffe D.B."/>
            <person name="Alvarez P."/>
            <person name="Brockman W."/>
            <person name="Butler J."/>
            <person name="Chin C."/>
            <person name="Gnerre S."/>
            <person name="Grabherr M."/>
            <person name="Kleber M."/>
            <person name="Mauceli E."/>
            <person name="MacCallum I."/>
        </authorList>
    </citation>
    <scope>NUCLEOTIDE SEQUENCE [LARGE SCALE GENOMIC DNA]</scope>
    <source>
        <strain evidence="16">Tucson 14030-0811.24</strain>
    </source>
</reference>
<dbReference type="InterPro" id="IPR021665">
    <property type="entry name" value="Mediator_Med16_N"/>
</dbReference>
<dbReference type="Pfam" id="PF20719">
    <property type="entry name" value="Med16_C"/>
    <property type="match status" value="1"/>
</dbReference>
<evidence type="ECO:0000313" key="16">
    <source>
        <dbReference type="Proteomes" id="UP000007798"/>
    </source>
</evidence>
<dbReference type="HOGENOM" id="CLU_018773_0_0_1"/>
<evidence type="ECO:0000256" key="11">
    <source>
        <dbReference type="RuleBase" id="RU364149"/>
    </source>
</evidence>
<evidence type="ECO:0000259" key="14">
    <source>
        <dbReference type="Pfam" id="PF20719"/>
    </source>
</evidence>
<keyword evidence="8 11" id="KW-0804">Transcription</keyword>
<dbReference type="InterPro" id="IPR048339">
    <property type="entry name" value="Mediator_Med16_C"/>
</dbReference>
<proteinExistence type="inferred from homology"/>
<dbReference type="GO" id="GO:0045893">
    <property type="term" value="P:positive regulation of DNA-templated transcription"/>
    <property type="evidence" value="ECO:0007669"/>
    <property type="project" value="TreeGrafter"/>
</dbReference>
<evidence type="ECO:0000256" key="4">
    <source>
        <dbReference type="ARBA" id="ARBA00022574"/>
    </source>
</evidence>
<dbReference type="AlphaFoldDB" id="B4MPT7"/>
<keyword evidence="9 11" id="KW-0539">Nucleus</keyword>
<evidence type="ECO:0000259" key="13">
    <source>
        <dbReference type="Pfam" id="PF20718"/>
    </source>
</evidence>
<dbReference type="InterPro" id="IPR036322">
    <property type="entry name" value="WD40_repeat_dom_sf"/>
</dbReference>
<dbReference type="PANTHER" id="PTHR13224">
    <property type="entry name" value="THYROID HORMONE RECEPTOR-ASSOCIATED PROTEIN-RELATED"/>
    <property type="match status" value="1"/>
</dbReference>
<feature type="domain" description="Mediator complex subunit Med16 N-terminal" evidence="12">
    <location>
        <begin position="131"/>
        <end position="413"/>
    </location>
</feature>
<evidence type="ECO:0000256" key="10">
    <source>
        <dbReference type="ARBA" id="ARBA00032015"/>
    </source>
</evidence>
<evidence type="ECO:0000256" key="5">
    <source>
        <dbReference type="ARBA" id="ARBA00022737"/>
    </source>
</evidence>
<gene>
    <name evidence="15" type="primary">Dwil\GK21766</name>
    <name evidence="11" type="synonym">MED16</name>
    <name evidence="15" type="ORF">Dwil_GK21766</name>
</gene>
<evidence type="ECO:0000256" key="9">
    <source>
        <dbReference type="ARBA" id="ARBA00023242"/>
    </source>
</evidence>
<name>B4MPT7_DROWI</name>
<sequence length="832" mass="92802">MTILYKVESKEFSKDSVYPHKVVLCSVSPRNIVAFSVLQSVGVANTDAALGDSEDSTTGTSTGNSHVYVCDIVTPWEHFKVCSSRSLISVLEWSPNGEQLLLGFMGGRLEIWQPRNQNINLWQLQFYAILPSEDIIAAKFFHNAKEFLFNPQKKDHTYYTDKFERLEQRPTLCGFGGVAGEGGIMLTSSGLLAAFTLPIVQAGNDSSFGITPAEKLPLITHSLGISRSYIEHCTMQHRLAGGLHVAFTCGWQQQLVQCYHILLSLDGDLGLEQHLALKSESQACIFLNPLEGKQIRSLKRARIAQEEIIFIVYDCPDGGGLIEQWSLTHRQHTVHALLQQGGGPGKPNDFVHTESWEQKAKIHLNARVADLCVSRLITNSLECSQVYAILQDSTVHILEANTLKQLSLTQFDRPVESSSEVKFTSGDLTPTSQMLLIFDSHAQLHAMQTPLLKQGGAGFLLLLLEYCIISGLDASDVLLLNHSAGVNLLDSLVEKLTDNFTRQPSYVRHFYYANFLALKSHLCRVQQQQQQQQQTQQPGQEQEFNNLIILHAISTTFKSLLRPSDLGCQDKGPADNLAMKLAESIPDVDTVMLNLDAKDFTVEPMMLQSLQQLIQWVTDLALNMLHRLPEEVMKCKLSGKRPSYDISRDIVAIGSLRELLVMIRIWGLLKTECLPIYTKTMDNIDVLAVLFRLLTRLAQNTAEPDDMLLDECSLLSKQLLIPQNIKFTPTTLLSAQGLAALRASSHPLMFSSLVEPASLQDIEMEEVVFARSIKDGVSNLQLGSHPNTIRRCARCGFVFVNSASKVAKTSALKAWFNKWLHCHCGGFWKQIN</sequence>
<dbReference type="GeneID" id="6640260"/>
<keyword evidence="16" id="KW-1185">Reference proteome</keyword>
<protein>
    <recommendedName>
        <fullName evidence="3 11">Mediator of RNA polymerase II transcription subunit 16</fullName>
    </recommendedName>
    <alternativeName>
        <fullName evidence="10 11">Mediator complex subunit 16</fullName>
    </alternativeName>
</protein>
<dbReference type="InterPro" id="IPR048616">
    <property type="entry name" value="MED16_bridge"/>
</dbReference>
<dbReference type="Pfam" id="PF20718">
    <property type="entry name" value="Med16_bridge"/>
    <property type="match status" value="1"/>
</dbReference>
<dbReference type="SUPFAM" id="SSF50978">
    <property type="entry name" value="WD40 repeat-like"/>
    <property type="match status" value="1"/>
</dbReference>
<feature type="domain" description="Mediator of RNA polymerase II transcription subunit 16 central helical bridge" evidence="13">
    <location>
        <begin position="463"/>
        <end position="666"/>
    </location>
</feature>
<feature type="domain" description="Mediator complex subunit 16 C-terminal" evidence="14">
    <location>
        <begin position="748"/>
        <end position="830"/>
    </location>
</feature>
<dbReference type="Pfam" id="PF11635">
    <property type="entry name" value="Med16_N"/>
    <property type="match status" value="1"/>
</dbReference>
<organism evidence="16">
    <name type="scientific">Drosophila willistoni</name>
    <name type="common">Fruit fly</name>
    <dbReference type="NCBI Taxonomy" id="7260"/>
    <lineage>
        <taxon>Eukaryota</taxon>
        <taxon>Metazoa</taxon>
        <taxon>Ecdysozoa</taxon>
        <taxon>Arthropoda</taxon>
        <taxon>Hexapoda</taxon>
        <taxon>Insecta</taxon>
        <taxon>Pterygota</taxon>
        <taxon>Neoptera</taxon>
        <taxon>Endopterygota</taxon>
        <taxon>Diptera</taxon>
        <taxon>Brachycera</taxon>
        <taxon>Muscomorpha</taxon>
        <taxon>Ephydroidea</taxon>
        <taxon>Drosophilidae</taxon>
        <taxon>Drosophila</taxon>
        <taxon>Sophophora</taxon>
    </lineage>
</organism>
<evidence type="ECO:0000256" key="3">
    <source>
        <dbReference type="ARBA" id="ARBA00019614"/>
    </source>
</evidence>
<dbReference type="FunCoup" id="B4MPT7">
    <property type="interactions" value="1092"/>
</dbReference>
<evidence type="ECO:0000256" key="6">
    <source>
        <dbReference type="ARBA" id="ARBA00023015"/>
    </source>
</evidence>
<keyword evidence="5" id="KW-0677">Repeat</keyword>
<dbReference type="InterPro" id="IPR048338">
    <property type="entry name" value="Mediator_Med16"/>
</dbReference>
<dbReference type="CTD" id="10025"/>
<comment type="subunit">
    <text evidence="11">Component of the Mediator complex.</text>
</comment>
<comment type="subcellular location">
    <subcellularLocation>
        <location evidence="1 11">Nucleus</location>
    </subcellularLocation>
</comment>
<comment type="function">
    <text evidence="11">Component of the Mediator complex, a coactivator involved in the regulated transcription of nearly all RNA polymerase II-dependent genes. Mediator functions as a bridge to convey information from gene-specific regulatory proteins to the basal RNA polymerase II transcription machinery. Mediator is recruited to promoters by direct interactions with regulatory proteins and serves as a scaffold for the assembly of a functional preinitiation complex with RNA polymerase II and the general transcription factors.</text>
</comment>
<keyword evidence="6 11" id="KW-0805">Transcription regulation</keyword>
<accession>B4MPT7</accession>
<evidence type="ECO:0000256" key="8">
    <source>
        <dbReference type="ARBA" id="ARBA00023163"/>
    </source>
</evidence>
<dbReference type="PhylomeDB" id="B4MPT7"/>
<evidence type="ECO:0000256" key="7">
    <source>
        <dbReference type="ARBA" id="ARBA00023159"/>
    </source>
</evidence>
<dbReference type="STRING" id="7260.B4MPT7"/>